<dbReference type="AlphaFoldDB" id="A0AAD6TE36"/>
<feature type="non-terminal residue" evidence="1">
    <location>
        <position position="70"/>
    </location>
</feature>
<dbReference type="Proteomes" id="UP001218188">
    <property type="component" value="Unassembled WGS sequence"/>
</dbReference>
<dbReference type="EMBL" id="JARJCM010000006">
    <property type="protein sequence ID" value="KAJ7044791.1"/>
    <property type="molecule type" value="Genomic_DNA"/>
</dbReference>
<sequence length="70" mass="7919">IIPDSQNGFQPNHRTDDNSFILLCAIHRARAEGKTLYVFFGDMTNTFPYTDIARLWSDMYAAGVSGPMFD</sequence>
<gene>
    <name evidence="1" type="ORF">C8F04DRAFT_903356</name>
</gene>
<organism evidence="1 2">
    <name type="scientific">Mycena alexandri</name>
    <dbReference type="NCBI Taxonomy" id="1745969"/>
    <lineage>
        <taxon>Eukaryota</taxon>
        <taxon>Fungi</taxon>
        <taxon>Dikarya</taxon>
        <taxon>Basidiomycota</taxon>
        <taxon>Agaricomycotina</taxon>
        <taxon>Agaricomycetes</taxon>
        <taxon>Agaricomycetidae</taxon>
        <taxon>Agaricales</taxon>
        <taxon>Marasmiineae</taxon>
        <taxon>Mycenaceae</taxon>
        <taxon>Mycena</taxon>
    </lineage>
</organism>
<comment type="caution">
    <text evidence="1">The sequence shown here is derived from an EMBL/GenBank/DDBJ whole genome shotgun (WGS) entry which is preliminary data.</text>
</comment>
<feature type="non-terminal residue" evidence="1">
    <location>
        <position position="1"/>
    </location>
</feature>
<reference evidence="1" key="1">
    <citation type="submission" date="2023-03" db="EMBL/GenBank/DDBJ databases">
        <title>Massive genome expansion in bonnet fungi (Mycena s.s.) driven by repeated elements and novel gene families across ecological guilds.</title>
        <authorList>
            <consortium name="Lawrence Berkeley National Laboratory"/>
            <person name="Harder C.B."/>
            <person name="Miyauchi S."/>
            <person name="Viragh M."/>
            <person name="Kuo A."/>
            <person name="Thoen E."/>
            <person name="Andreopoulos B."/>
            <person name="Lu D."/>
            <person name="Skrede I."/>
            <person name="Drula E."/>
            <person name="Henrissat B."/>
            <person name="Morin E."/>
            <person name="Kohler A."/>
            <person name="Barry K."/>
            <person name="LaButti K."/>
            <person name="Morin E."/>
            <person name="Salamov A."/>
            <person name="Lipzen A."/>
            <person name="Mereny Z."/>
            <person name="Hegedus B."/>
            <person name="Baldrian P."/>
            <person name="Stursova M."/>
            <person name="Weitz H."/>
            <person name="Taylor A."/>
            <person name="Grigoriev I.V."/>
            <person name="Nagy L.G."/>
            <person name="Martin F."/>
            <person name="Kauserud H."/>
        </authorList>
    </citation>
    <scope>NUCLEOTIDE SEQUENCE</scope>
    <source>
        <strain evidence="1">CBHHK200</strain>
    </source>
</reference>
<evidence type="ECO:0000313" key="2">
    <source>
        <dbReference type="Proteomes" id="UP001218188"/>
    </source>
</evidence>
<proteinExistence type="predicted"/>
<accession>A0AAD6TE36</accession>
<name>A0AAD6TE36_9AGAR</name>
<keyword evidence="2" id="KW-1185">Reference proteome</keyword>
<evidence type="ECO:0000313" key="1">
    <source>
        <dbReference type="EMBL" id="KAJ7044791.1"/>
    </source>
</evidence>
<protein>
    <submittedName>
        <fullName evidence="1">Uncharacterized protein</fullName>
    </submittedName>
</protein>